<proteinExistence type="predicted"/>
<gene>
    <name evidence="1" type="ORF">LOY88_002736</name>
</gene>
<name>A0ACB8UYC0_9EURO</name>
<organism evidence="1">
    <name type="scientific">Ophidiomyces ophidiicola</name>
    <dbReference type="NCBI Taxonomy" id="1387563"/>
    <lineage>
        <taxon>Eukaryota</taxon>
        <taxon>Fungi</taxon>
        <taxon>Dikarya</taxon>
        <taxon>Ascomycota</taxon>
        <taxon>Pezizomycotina</taxon>
        <taxon>Eurotiomycetes</taxon>
        <taxon>Eurotiomycetidae</taxon>
        <taxon>Onygenales</taxon>
        <taxon>Onygenaceae</taxon>
        <taxon>Ophidiomyces</taxon>
    </lineage>
</organism>
<reference evidence="1" key="1">
    <citation type="journal article" date="2022" name="bioRxiv">
        <title>Population genetic analysis of Ophidiomyces ophidiicola, the causative agent of snake fungal disease, indicates recent introductions to the USA.</title>
        <authorList>
            <person name="Ladner J.T."/>
            <person name="Palmer J.M."/>
            <person name="Ettinger C.L."/>
            <person name="Stajich J.E."/>
            <person name="Farrell T.M."/>
            <person name="Glorioso B.M."/>
            <person name="Lawson B."/>
            <person name="Price S.J."/>
            <person name="Stengle A.G."/>
            <person name="Grear D.A."/>
            <person name="Lorch J.M."/>
        </authorList>
    </citation>
    <scope>NUCLEOTIDE SEQUENCE</scope>
    <source>
        <strain evidence="1">NWHC 24266-5</strain>
    </source>
</reference>
<protein>
    <submittedName>
        <fullName evidence="1">Uncharacterized protein</fullName>
    </submittedName>
</protein>
<dbReference type="EMBL" id="JALBCA010000033">
    <property type="protein sequence ID" value="KAI2388146.1"/>
    <property type="molecule type" value="Genomic_DNA"/>
</dbReference>
<sequence>MASKRKRTEAGGSAEMKVPETTITFTSRKPEWAYFHLELVTQPSESSLEFLDLLTAKTYLTSALSQFLGLSGTVIPIDILKLQTEELPTSPTVVSKRKTRNMLWIRVPHEDAAAVTAAVIFHLYRNRSAYRVFGFLKRELIVSLVDESAFETLASSFMRMARQCATLKTRIWDA</sequence>
<accession>A0ACB8UYC0</accession>
<comment type="caution">
    <text evidence="1">The sequence shown here is derived from an EMBL/GenBank/DDBJ whole genome shotgun (WGS) entry which is preliminary data.</text>
</comment>
<evidence type="ECO:0000313" key="1">
    <source>
        <dbReference type="EMBL" id="KAI2388146.1"/>
    </source>
</evidence>